<dbReference type="SUPFAM" id="SSF103481">
    <property type="entry name" value="Multidrug resistance efflux transporter EmrE"/>
    <property type="match status" value="2"/>
</dbReference>
<sequence>MKLSPWAVALFRFIIGSATLFLLMRLTGKKINLQPVDRWRFVTLAFLAVPLNQMTFLTGIQYTPASHPALMYATTPAWVLLLTLWLKIEKLRWWKWAGIALAMFGVAVLFAGELLSFRQETVLGDLLLLVAVLSWALFTALGKPIVERYGSLETTFVVITFGLFLYLPFGLIPAIRADYSQTTITVWLSIVYIGIFASGLAYFLWYWLLERIRPSQVAIVTCTQPPLTALLAWIIFGTVPTYHLFVSGIIVLTGVFLMVGYGGTKRGLGEA</sequence>
<feature type="domain" description="EamA" evidence="7">
    <location>
        <begin position="2"/>
        <end position="110"/>
    </location>
</feature>
<evidence type="ECO:0000313" key="8">
    <source>
        <dbReference type="EMBL" id="SVA44928.1"/>
    </source>
</evidence>
<feature type="transmembrane region" description="Helical" evidence="6">
    <location>
        <begin position="154"/>
        <end position="172"/>
    </location>
</feature>
<keyword evidence="5 6" id="KW-0472">Membrane</keyword>
<evidence type="ECO:0000256" key="1">
    <source>
        <dbReference type="ARBA" id="ARBA00004651"/>
    </source>
</evidence>
<dbReference type="EMBL" id="UINC01010067">
    <property type="protein sequence ID" value="SVA44928.1"/>
    <property type="molecule type" value="Genomic_DNA"/>
</dbReference>
<evidence type="ECO:0000256" key="3">
    <source>
        <dbReference type="ARBA" id="ARBA00022692"/>
    </source>
</evidence>
<accession>A0A381VYT7</accession>
<keyword evidence="3 6" id="KW-0812">Transmembrane</keyword>
<keyword evidence="4 6" id="KW-1133">Transmembrane helix</keyword>
<reference evidence="8" key="1">
    <citation type="submission" date="2018-05" db="EMBL/GenBank/DDBJ databases">
        <authorList>
            <person name="Lanie J.A."/>
            <person name="Ng W.-L."/>
            <person name="Kazmierczak K.M."/>
            <person name="Andrzejewski T.M."/>
            <person name="Davidsen T.M."/>
            <person name="Wayne K.J."/>
            <person name="Tettelin H."/>
            <person name="Glass J.I."/>
            <person name="Rusch D."/>
            <person name="Podicherti R."/>
            <person name="Tsui H.-C.T."/>
            <person name="Winkler M.E."/>
        </authorList>
    </citation>
    <scope>NUCLEOTIDE SEQUENCE</scope>
</reference>
<keyword evidence="2" id="KW-1003">Cell membrane</keyword>
<name>A0A381VYT7_9ZZZZ</name>
<evidence type="ECO:0000256" key="2">
    <source>
        <dbReference type="ARBA" id="ARBA00022475"/>
    </source>
</evidence>
<evidence type="ECO:0000256" key="4">
    <source>
        <dbReference type="ARBA" id="ARBA00022989"/>
    </source>
</evidence>
<feature type="transmembrane region" description="Helical" evidence="6">
    <location>
        <begin position="39"/>
        <end position="63"/>
    </location>
</feature>
<dbReference type="InterPro" id="IPR037185">
    <property type="entry name" value="EmrE-like"/>
</dbReference>
<feature type="transmembrane region" description="Helical" evidence="6">
    <location>
        <begin position="184"/>
        <end position="205"/>
    </location>
</feature>
<dbReference type="AlphaFoldDB" id="A0A381VYT7"/>
<feature type="domain" description="EamA" evidence="7">
    <location>
        <begin position="123"/>
        <end position="259"/>
    </location>
</feature>
<dbReference type="GO" id="GO:0005886">
    <property type="term" value="C:plasma membrane"/>
    <property type="evidence" value="ECO:0007669"/>
    <property type="project" value="UniProtKB-SubCell"/>
</dbReference>
<protein>
    <recommendedName>
        <fullName evidence="7">EamA domain-containing protein</fullName>
    </recommendedName>
</protein>
<dbReference type="Pfam" id="PF00892">
    <property type="entry name" value="EamA"/>
    <property type="match status" value="2"/>
</dbReference>
<feature type="transmembrane region" description="Helical" evidence="6">
    <location>
        <begin position="6"/>
        <end position="27"/>
    </location>
</feature>
<feature type="transmembrane region" description="Helical" evidence="6">
    <location>
        <begin position="123"/>
        <end position="142"/>
    </location>
</feature>
<feature type="transmembrane region" description="Helical" evidence="6">
    <location>
        <begin position="69"/>
        <end position="86"/>
    </location>
</feature>
<comment type="subcellular location">
    <subcellularLocation>
        <location evidence="1">Cell membrane</location>
        <topology evidence="1">Multi-pass membrane protein</topology>
    </subcellularLocation>
</comment>
<gene>
    <name evidence="8" type="ORF">METZ01_LOCUS97782</name>
</gene>
<feature type="transmembrane region" description="Helical" evidence="6">
    <location>
        <begin position="217"/>
        <end position="236"/>
    </location>
</feature>
<dbReference type="InterPro" id="IPR000620">
    <property type="entry name" value="EamA_dom"/>
</dbReference>
<dbReference type="InterPro" id="IPR050638">
    <property type="entry name" value="AA-Vitamin_Transporters"/>
</dbReference>
<evidence type="ECO:0000259" key="7">
    <source>
        <dbReference type="Pfam" id="PF00892"/>
    </source>
</evidence>
<evidence type="ECO:0000256" key="6">
    <source>
        <dbReference type="SAM" id="Phobius"/>
    </source>
</evidence>
<organism evidence="8">
    <name type="scientific">marine metagenome</name>
    <dbReference type="NCBI Taxonomy" id="408172"/>
    <lineage>
        <taxon>unclassified sequences</taxon>
        <taxon>metagenomes</taxon>
        <taxon>ecological metagenomes</taxon>
    </lineage>
</organism>
<evidence type="ECO:0000256" key="5">
    <source>
        <dbReference type="ARBA" id="ARBA00023136"/>
    </source>
</evidence>
<feature type="transmembrane region" description="Helical" evidence="6">
    <location>
        <begin position="93"/>
        <end position="111"/>
    </location>
</feature>
<feature type="transmembrane region" description="Helical" evidence="6">
    <location>
        <begin position="242"/>
        <end position="261"/>
    </location>
</feature>
<dbReference type="PANTHER" id="PTHR32322:SF18">
    <property type="entry name" value="S-ADENOSYLMETHIONINE_S-ADENOSYLHOMOCYSTEINE TRANSPORTER"/>
    <property type="match status" value="1"/>
</dbReference>
<proteinExistence type="predicted"/>
<dbReference type="PANTHER" id="PTHR32322">
    <property type="entry name" value="INNER MEMBRANE TRANSPORTER"/>
    <property type="match status" value="1"/>
</dbReference>